<accession>A0AAT9UNZ1</accession>
<protein>
    <submittedName>
        <fullName evidence="5">Virion structural protein</fullName>
    </submittedName>
</protein>
<keyword evidence="2" id="KW-0946">Virion</keyword>
<proteinExistence type="predicted"/>
<comment type="subcellular location">
    <subcellularLocation>
        <location evidence="1">Virion</location>
    </subcellularLocation>
</comment>
<organism evidence="5">
    <name type="scientific">Condorpox virus</name>
    <dbReference type="NCBI Taxonomy" id="3049970"/>
    <lineage>
        <taxon>Viruses</taxon>
        <taxon>Varidnaviria</taxon>
        <taxon>Bamfordvirae</taxon>
        <taxon>Nucleocytoviricota</taxon>
        <taxon>Pokkesviricetes</taxon>
        <taxon>Chitovirales</taxon>
        <taxon>Poxviridae</taxon>
        <taxon>Chordopoxvirinae</taxon>
        <taxon>Avipoxvirus</taxon>
    </lineage>
</organism>
<keyword evidence="3" id="KW-0426">Late protein</keyword>
<evidence type="ECO:0000313" key="5">
    <source>
        <dbReference type="EMBL" id="WHV01312.1"/>
    </source>
</evidence>
<sequence>MDLGLRLIEIYTVFNKCITFQQDVDNILLSDYVIVIYLDNGKMCEIHSFDRVARFDTGNIYQQVKYAYKSKKDYLPILFPSNDILKSFNEEPSSKVERISYMSSKNIHPPQHPKMILLELFNGFKTNKKINYYYYTRPTLS</sequence>
<evidence type="ECO:0000256" key="1">
    <source>
        <dbReference type="ARBA" id="ARBA00004328"/>
    </source>
</evidence>
<dbReference type="Pfam" id="PF04701">
    <property type="entry name" value="Pox_D2"/>
    <property type="match status" value="1"/>
</dbReference>
<evidence type="ECO:0000256" key="4">
    <source>
        <dbReference type="ARBA" id="ARBA00024939"/>
    </source>
</evidence>
<name>A0AAT9UNZ1_9POXV</name>
<reference evidence="5" key="1">
    <citation type="submission" date="2023-04" db="EMBL/GenBank/DDBJ databases">
        <title>Genomic characterization of avipoxvirus isolates from Andean condor (Vultur gryphus).</title>
        <authorList>
            <person name="Butt S.L."/>
            <person name="Do Nascimento G.M."/>
            <person name="Tripathy D.N."/>
            <person name="Diel D.G."/>
        </authorList>
    </citation>
    <scope>NUCLEOTIDE SEQUENCE</scope>
    <source>
        <strain evidence="5">CDPV99</strain>
    </source>
</reference>
<dbReference type="EMBL" id="OQ865376">
    <property type="protein sequence ID" value="WHV01312.1"/>
    <property type="molecule type" value="Genomic_DNA"/>
</dbReference>
<gene>
    <name evidence="5" type="ORF">CDPV99-196</name>
</gene>
<dbReference type="GO" id="GO:0044423">
    <property type="term" value="C:virion component"/>
    <property type="evidence" value="ECO:0007669"/>
    <property type="project" value="UniProtKB-KW"/>
</dbReference>
<evidence type="ECO:0000256" key="2">
    <source>
        <dbReference type="ARBA" id="ARBA00022844"/>
    </source>
</evidence>
<evidence type="ECO:0000256" key="3">
    <source>
        <dbReference type="ARBA" id="ARBA00022921"/>
    </source>
</evidence>
<comment type="function">
    <text evidence="4">Late protein which is part of a large complex required for early virion morphogenesis. This complex participates in the formation of virosomes and the incorporation of virosomal contents into nascent immature virions.</text>
</comment>
<dbReference type="InterPro" id="IPR006791">
    <property type="entry name" value="Pox_D2"/>
</dbReference>